<dbReference type="GO" id="GO:0018580">
    <property type="term" value="F:nitronate monooxygenase activity"/>
    <property type="evidence" value="ECO:0007669"/>
    <property type="project" value="InterPro"/>
</dbReference>
<name>A0A0E9MRI8_9SPHN</name>
<proteinExistence type="inferred from homology"/>
<accession>A0A0E9MRI8</accession>
<keyword evidence="4" id="KW-0285">Flavoprotein</keyword>
<dbReference type="Gene3D" id="3.20.20.70">
    <property type="entry name" value="Aldolase class I"/>
    <property type="match status" value="1"/>
</dbReference>
<keyword evidence="5" id="KW-0288">FMN</keyword>
<comment type="caution">
    <text evidence="12">The sequence shown here is derived from an EMBL/GenBank/DDBJ whole genome shotgun (WGS) entry which is preliminary data.</text>
</comment>
<gene>
    <name evidence="12" type="ORF">SCH01S_42_00890</name>
</gene>
<dbReference type="CDD" id="cd04730">
    <property type="entry name" value="NPD_like"/>
    <property type="match status" value="1"/>
</dbReference>
<keyword evidence="13" id="KW-1185">Reference proteome</keyword>
<evidence type="ECO:0000256" key="7">
    <source>
        <dbReference type="ARBA" id="ARBA00023002"/>
    </source>
</evidence>
<dbReference type="InterPro" id="IPR004136">
    <property type="entry name" value="NMO"/>
</dbReference>
<sequence length="352" mass="37069">MNGWPASPLRDRLGVAHPIILAPMAGAGGAELAVAVARAGGLGSLPCGMASLDQIEREVAQFREAVSAPLNLNFFCHTLDEQVDDGTWRALLQPYYAEFGAQPAAPPPLRRPFSAEWADLVERLRPEVVSFHFGLPAPDLLDRVRATGAFVIGNATSLTEGRWLTERGVDAVIAQGWEAGGHSGYFLTDAPEQIGTFALVRTLAASLDAPVIAAGGIVDGRGIAAALTLGASAVQLGTAFLRAPETLIAEPYRRALASDRAEHTVMTNLISGRLARGIPNRLIAELGAVRAEAPAYPHASSALAPLRRAAEAAGRDDFTPLWAGQGALLTRTEAARATVERLAGDALQELTR</sequence>
<evidence type="ECO:0000256" key="6">
    <source>
        <dbReference type="ARBA" id="ARBA00022741"/>
    </source>
</evidence>
<evidence type="ECO:0000256" key="10">
    <source>
        <dbReference type="ARBA" id="ARBA00049401"/>
    </source>
</evidence>
<dbReference type="FunFam" id="3.20.20.70:FF:000154">
    <property type="entry name" value="Probable nitronate monooxygenase"/>
    <property type="match status" value="1"/>
</dbReference>
<evidence type="ECO:0000256" key="5">
    <source>
        <dbReference type="ARBA" id="ARBA00022643"/>
    </source>
</evidence>
<dbReference type="SUPFAM" id="SSF51412">
    <property type="entry name" value="Inosine monophosphate dehydrogenase (IMPDH)"/>
    <property type="match status" value="1"/>
</dbReference>
<keyword evidence="3" id="KW-0216">Detoxification</keyword>
<dbReference type="AlphaFoldDB" id="A0A0E9MRI8"/>
<evidence type="ECO:0000256" key="11">
    <source>
        <dbReference type="ARBA" id="ARBA00067136"/>
    </source>
</evidence>
<dbReference type="EMBL" id="BBWU01000042">
    <property type="protein sequence ID" value="GAO40046.1"/>
    <property type="molecule type" value="Genomic_DNA"/>
</dbReference>
<dbReference type="RefSeq" id="WP_046348845.1">
    <property type="nucleotide sequence ID" value="NZ_BBWU01000042.1"/>
</dbReference>
<keyword evidence="7" id="KW-0560">Oxidoreductase</keyword>
<evidence type="ECO:0000313" key="12">
    <source>
        <dbReference type="EMBL" id="GAO40046.1"/>
    </source>
</evidence>
<dbReference type="GO" id="GO:0000166">
    <property type="term" value="F:nucleotide binding"/>
    <property type="evidence" value="ECO:0007669"/>
    <property type="project" value="UniProtKB-KW"/>
</dbReference>
<evidence type="ECO:0000256" key="3">
    <source>
        <dbReference type="ARBA" id="ARBA00022575"/>
    </source>
</evidence>
<evidence type="ECO:0000256" key="8">
    <source>
        <dbReference type="ARBA" id="ARBA00023033"/>
    </source>
</evidence>
<reference evidence="12 13" key="1">
    <citation type="submission" date="2015-04" db="EMBL/GenBank/DDBJ databases">
        <title>Whole genome shotgun sequence of Sphingomonas changbaiensis NBRC 104936.</title>
        <authorList>
            <person name="Katano-Makiyama Y."/>
            <person name="Hosoyama A."/>
            <person name="Hashimoto M."/>
            <person name="Noguchi M."/>
            <person name="Tsuchikane K."/>
            <person name="Ohji S."/>
            <person name="Yamazoe A."/>
            <person name="Ichikawa N."/>
            <person name="Kimura A."/>
            <person name="Fujita N."/>
        </authorList>
    </citation>
    <scope>NUCLEOTIDE SEQUENCE [LARGE SCALE GENOMIC DNA]</scope>
    <source>
        <strain evidence="12 13">NBRC 104936</strain>
    </source>
</reference>
<organism evidence="12 13">
    <name type="scientific">Sphingomonas changbaiensis NBRC 104936</name>
    <dbReference type="NCBI Taxonomy" id="1219043"/>
    <lineage>
        <taxon>Bacteria</taxon>
        <taxon>Pseudomonadati</taxon>
        <taxon>Pseudomonadota</taxon>
        <taxon>Alphaproteobacteria</taxon>
        <taxon>Sphingomonadales</taxon>
        <taxon>Sphingomonadaceae</taxon>
        <taxon>Sphingomonas</taxon>
    </lineage>
</organism>
<evidence type="ECO:0000256" key="9">
    <source>
        <dbReference type="ARBA" id="ARBA00031155"/>
    </source>
</evidence>
<dbReference type="PANTHER" id="PTHR42747">
    <property type="entry name" value="NITRONATE MONOOXYGENASE-RELATED"/>
    <property type="match status" value="1"/>
</dbReference>
<comment type="catalytic activity">
    <reaction evidence="10">
        <text>3 propionate 3-nitronate + 3 O2 + H2O = 3 3-oxopropanoate + 2 nitrate + nitrite + H2O2 + 3 H(+)</text>
        <dbReference type="Rhea" id="RHEA:57332"/>
        <dbReference type="ChEBI" id="CHEBI:15377"/>
        <dbReference type="ChEBI" id="CHEBI:15378"/>
        <dbReference type="ChEBI" id="CHEBI:15379"/>
        <dbReference type="ChEBI" id="CHEBI:16240"/>
        <dbReference type="ChEBI" id="CHEBI:16301"/>
        <dbReference type="ChEBI" id="CHEBI:17632"/>
        <dbReference type="ChEBI" id="CHEBI:33190"/>
        <dbReference type="ChEBI" id="CHEBI:136067"/>
    </reaction>
</comment>
<dbReference type="InterPro" id="IPR013785">
    <property type="entry name" value="Aldolase_TIM"/>
</dbReference>
<keyword evidence="8 12" id="KW-0503">Monooxygenase</keyword>
<dbReference type="PANTHER" id="PTHR42747:SF3">
    <property type="entry name" value="NITRONATE MONOOXYGENASE-RELATED"/>
    <property type="match status" value="1"/>
</dbReference>
<comment type="cofactor">
    <cofactor evidence="1">
        <name>FMN</name>
        <dbReference type="ChEBI" id="CHEBI:58210"/>
    </cofactor>
</comment>
<evidence type="ECO:0000313" key="13">
    <source>
        <dbReference type="Proteomes" id="UP000033202"/>
    </source>
</evidence>
<dbReference type="STRING" id="1219043.SCH01S_42_00890"/>
<protein>
    <recommendedName>
        <fullName evidence="11">Nitronate monooxygenase</fullName>
    </recommendedName>
    <alternativeName>
        <fullName evidence="9">Propionate 3-nitronate monooxygenase</fullName>
    </alternativeName>
</protein>
<dbReference type="GO" id="GO:0009636">
    <property type="term" value="P:response to toxic substance"/>
    <property type="evidence" value="ECO:0007669"/>
    <property type="project" value="UniProtKB-KW"/>
</dbReference>
<evidence type="ECO:0000256" key="1">
    <source>
        <dbReference type="ARBA" id="ARBA00001917"/>
    </source>
</evidence>
<comment type="similarity">
    <text evidence="2">Belongs to the nitronate monooxygenase family. NMO class I subfamily.</text>
</comment>
<evidence type="ECO:0000256" key="2">
    <source>
        <dbReference type="ARBA" id="ARBA00009881"/>
    </source>
</evidence>
<keyword evidence="6" id="KW-0547">Nucleotide-binding</keyword>
<dbReference type="Proteomes" id="UP000033202">
    <property type="component" value="Unassembled WGS sequence"/>
</dbReference>
<evidence type="ECO:0000256" key="4">
    <source>
        <dbReference type="ARBA" id="ARBA00022630"/>
    </source>
</evidence>
<dbReference type="Pfam" id="PF03060">
    <property type="entry name" value="NMO"/>
    <property type="match status" value="1"/>
</dbReference>